<evidence type="ECO:0000313" key="12">
    <source>
        <dbReference type="Proteomes" id="UP001500851"/>
    </source>
</evidence>
<comment type="cofactor">
    <cofactor evidence="1 8">
        <name>FMN</name>
        <dbReference type="ChEBI" id="CHEBI:58210"/>
    </cofactor>
</comment>
<dbReference type="EC" id="1.-.-.-" evidence="8"/>
<evidence type="ECO:0000256" key="7">
    <source>
        <dbReference type="ARBA" id="ARBA00023027"/>
    </source>
</evidence>
<keyword evidence="3 8" id="KW-0285">Flavoprotein</keyword>
<keyword evidence="6 8" id="KW-0560">Oxidoreductase</keyword>
<dbReference type="Proteomes" id="UP001500851">
    <property type="component" value="Unassembled WGS sequence"/>
</dbReference>
<dbReference type="InterPro" id="IPR029479">
    <property type="entry name" value="Nitroreductase"/>
</dbReference>
<evidence type="ECO:0000256" key="3">
    <source>
        <dbReference type="ARBA" id="ARBA00022630"/>
    </source>
</evidence>
<dbReference type="PANTHER" id="PTHR43821:SF1">
    <property type="entry name" value="NAD(P)H NITROREDUCTASE YDJA-RELATED"/>
    <property type="match status" value="1"/>
</dbReference>
<dbReference type="PANTHER" id="PTHR43821">
    <property type="entry name" value="NAD(P)H NITROREDUCTASE YDJA-RELATED"/>
    <property type="match status" value="1"/>
</dbReference>
<dbReference type="SUPFAM" id="SSF55469">
    <property type="entry name" value="FMN-dependent nitroreductase-like"/>
    <property type="match status" value="1"/>
</dbReference>
<keyword evidence="5 8" id="KW-0521">NADP</keyword>
<accession>A0ABP4XKV3</accession>
<organism evidence="11 12">
    <name type="scientific">Leucobacter iarius</name>
    <dbReference type="NCBI Taxonomy" id="333963"/>
    <lineage>
        <taxon>Bacteria</taxon>
        <taxon>Bacillati</taxon>
        <taxon>Actinomycetota</taxon>
        <taxon>Actinomycetes</taxon>
        <taxon>Micrococcales</taxon>
        <taxon>Microbacteriaceae</taxon>
        <taxon>Leucobacter</taxon>
    </lineage>
</organism>
<evidence type="ECO:0000256" key="4">
    <source>
        <dbReference type="ARBA" id="ARBA00022643"/>
    </source>
</evidence>
<keyword evidence="7 8" id="KW-0520">NAD</keyword>
<dbReference type="RefSeq" id="WP_344031020.1">
    <property type="nucleotide sequence ID" value="NZ_BAAAOB010000001.1"/>
</dbReference>
<dbReference type="PIRSF" id="PIRSF000232">
    <property type="entry name" value="YdjA"/>
    <property type="match status" value="1"/>
</dbReference>
<evidence type="ECO:0000256" key="5">
    <source>
        <dbReference type="ARBA" id="ARBA00022857"/>
    </source>
</evidence>
<dbReference type="InterPro" id="IPR026021">
    <property type="entry name" value="YdjA-like"/>
</dbReference>
<evidence type="ECO:0000313" key="11">
    <source>
        <dbReference type="EMBL" id="GAA1786709.1"/>
    </source>
</evidence>
<evidence type="ECO:0000256" key="8">
    <source>
        <dbReference type="PIRNR" id="PIRNR000232"/>
    </source>
</evidence>
<gene>
    <name evidence="11" type="ORF">GCM10009768_14560</name>
</gene>
<evidence type="ECO:0000256" key="9">
    <source>
        <dbReference type="SAM" id="MobiDB-lite"/>
    </source>
</evidence>
<evidence type="ECO:0000256" key="1">
    <source>
        <dbReference type="ARBA" id="ARBA00001917"/>
    </source>
</evidence>
<proteinExistence type="inferred from homology"/>
<dbReference type="InterPro" id="IPR052530">
    <property type="entry name" value="NAD(P)H_nitroreductase"/>
</dbReference>
<name>A0ABP4XKV3_9MICO</name>
<evidence type="ECO:0000256" key="2">
    <source>
        <dbReference type="ARBA" id="ARBA00007118"/>
    </source>
</evidence>
<comment type="caution">
    <text evidence="11">The sequence shown here is derived from an EMBL/GenBank/DDBJ whole genome shotgun (WGS) entry which is preliminary data.</text>
</comment>
<feature type="compositionally biased region" description="Basic and acidic residues" evidence="9">
    <location>
        <begin position="1"/>
        <end position="13"/>
    </location>
</feature>
<keyword evidence="12" id="KW-1185">Reference proteome</keyword>
<keyword evidence="4 8" id="KW-0288">FMN</keyword>
<feature type="region of interest" description="Disordered" evidence="9">
    <location>
        <begin position="1"/>
        <end position="26"/>
    </location>
</feature>
<comment type="similarity">
    <text evidence="2 8">Belongs to the nitroreductase family.</text>
</comment>
<sequence>MSDQHADALEAVRNRRSHSSVTEEAPSSAELAELVAALSSVADHSGLRPWRLIELRGDDRDAIATGLAAADGGGEKGLEKYTKKARRAPLVLAIVVKPRPSGKVPVWEQEAVASGVAHLLSLLLHEAGWGVIWRTGTLTRTEPVHRAHRLAPDEYLLGWLYVGGIPEKDRKQKPRKPLRVDEVLGTLT</sequence>
<dbReference type="InterPro" id="IPR000415">
    <property type="entry name" value="Nitroreductase-like"/>
</dbReference>
<dbReference type="Pfam" id="PF00881">
    <property type="entry name" value="Nitroreductase"/>
    <property type="match status" value="1"/>
</dbReference>
<reference evidence="12" key="1">
    <citation type="journal article" date="2019" name="Int. J. Syst. Evol. Microbiol.">
        <title>The Global Catalogue of Microorganisms (GCM) 10K type strain sequencing project: providing services to taxonomists for standard genome sequencing and annotation.</title>
        <authorList>
            <consortium name="The Broad Institute Genomics Platform"/>
            <consortium name="The Broad Institute Genome Sequencing Center for Infectious Disease"/>
            <person name="Wu L."/>
            <person name="Ma J."/>
        </authorList>
    </citation>
    <scope>NUCLEOTIDE SEQUENCE [LARGE SCALE GENOMIC DNA]</scope>
    <source>
        <strain evidence="12">JCM 14736</strain>
    </source>
</reference>
<dbReference type="Gene3D" id="3.40.109.10">
    <property type="entry name" value="NADH Oxidase"/>
    <property type="match status" value="1"/>
</dbReference>
<dbReference type="EMBL" id="BAAAOB010000001">
    <property type="protein sequence ID" value="GAA1786709.1"/>
    <property type="molecule type" value="Genomic_DNA"/>
</dbReference>
<protein>
    <recommendedName>
        <fullName evidence="8">Putative NAD(P)H nitroreductase</fullName>
        <ecNumber evidence="8">1.-.-.-</ecNumber>
    </recommendedName>
</protein>
<evidence type="ECO:0000256" key="6">
    <source>
        <dbReference type="ARBA" id="ARBA00023002"/>
    </source>
</evidence>
<evidence type="ECO:0000259" key="10">
    <source>
        <dbReference type="Pfam" id="PF00881"/>
    </source>
</evidence>
<feature type="domain" description="Nitroreductase" evidence="10">
    <location>
        <begin position="12"/>
        <end position="163"/>
    </location>
</feature>